<gene>
    <name evidence="1" type="ORF">HYH03_007528</name>
</gene>
<organism evidence="1 2">
    <name type="scientific">Edaphochlamys debaryana</name>
    <dbReference type="NCBI Taxonomy" id="47281"/>
    <lineage>
        <taxon>Eukaryota</taxon>
        <taxon>Viridiplantae</taxon>
        <taxon>Chlorophyta</taxon>
        <taxon>core chlorophytes</taxon>
        <taxon>Chlorophyceae</taxon>
        <taxon>CS clade</taxon>
        <taxon>Chlamydomonadales</taxon>
        <taxon>Chlamydomonadales incertae sedis</taxon>
        <taxon>Edaphochlamys</taxon>
    </lineage>
</organism>
<dbReference type="PANTHER" id="PTHR46873:SF1">
    <property type="entry name" value="EXPRESSED PROTEIN"/>
    <property type="match status" value="1"/>
</dbReference>
<name>A0A835Y211_9CHLO</name>
<accession>A0A835Y211</accession>
<dbReference type="OrthoDB" id="532384at2759"/>
<dbReference type="EMBL" id="JAEHOE010000031">
    <property type="protein sequence ID" value="KAG2494476.1"/>
    <property type="molecule type" value="Genomic_DNA"/>
</dbReference>
<keyword evidence="2" id="KW-1185">Reference proteome</keyword>
<comment type="caution">
    <text evidence="1">The sequence shown here is derived from an EMBL/GenBank/DDBJ whole genome shotgun (WGS) entry which is preliminary data.</text>
</comment>
<dbReference type="InterPro" id="IPR029000">
    <property type="entry name" value="Cyclophilin-like_dom_sf"/>
</dbReference>
<dbReference type="PANTHER" id="PTHR46873">
    <property type="entry name" value="EXPRESSED PROTEIN"/>
    <property type="match status" value="1"/>
</dbReference>
<reference evidence="1" key="1">
    <citation type="journal article" date="2020" name="bioRxiv">
        <title>Comparative genomics of Chlamydomonas.</title>
        <authorList>
            <person name="Craig R.J."/>
            <person name="Hasan A.R."/>
            <person name="Ness R.W."/>
            <person name="Keightley P.D."/>
        </authorList>
    </citation>
    <scope>NUCLEOTIDE SEQUENCE</scope>
    <source>
        <strain evidence="1">CCAP 11/70</strain>
    </source>
</reference>
<proteinExistence type="predicted"/>
<protein>
    <submittedName>
        <fullName evidence="1">Uncharacterized protein</fullName>
    </submittedName>
</protein>
<dbReference type="SUPFAM" id="SSF50891">
    <property type="entry name" value="Cyclophilin-like"/>
    <property type="match status" value="1"/>
</dbReference>
<dbReference type="Gene3D" id="2.40.100.10">
    <property type="entry name" value="Cyclophilin-like"/>
    <property type="match status" value="1"/>
</dbReference>
<evidence type="ECO:0000313" key="1">
    <source>
        <dbReference type="EMBL" id="KAG2494476.1"/>
    </source>
</evidence>
<dbReference type="Proteomes" id="UP000612055">
    <property type="component" value="Unassembled WGS sequence"/>
</dbReference>
<evidence type="ECO:0000313" key="2">
    <source>
        <dbReference type="Proteomes" id="UP000612055"/>
    </source>
</evidence>
<dbReference type="AlphaFoldDB" id="A0A835Y211"/>
<sequence length="368" mass="39833">MKVSPGHVLLAVTALAAGISFVLLHRHPSCGLAAEATREQEDDVSAVLALLDPQWAHVDPAPEVVAARIGKLLDLEKKASEPQPADAVSTGAAIAQALAVAGMQCNIARNNEYWGDPVIWGDSHRTNSEGECCAACHAHRARAAQGGLATGANSTTCDTWVWCGDKERCGAHYQECWLKHQKALPPADVPPATASAMWTSGVVYDEADFAQAYDKYTKLVMHTKVGDIVVTLLPNIAPDVVRELKREVVIIQARGGGCTGCRFYRAEDFGIQGQILSPGAYIGSPNFVPPAPMKKIPPGYVCRAGAGGSVHFFINWFDTDWGEAMCWGKVDDLTLSKEISHRPLRKKLKPTELSMLEEELYFNMTLLV</sequence>